<keyword evidence="3 6" id="KW-0489">Methyltransferase</keyword>
<dbReference type="HAMAP" id="MF_01877">
    <property type="entry name" value="16SrRNA_methyltr_I"/>
    <property type="match status" value="1"/>
</dbReference>
<evidence type="ECO:0000256" key="4">
    <source>
        <dbReference type="ARBA" id="ARBA00022679"/>
    </source>
</evidence>
<evidence type="ECO:0000259" key="7">
    <source>
        <dbReference type="Pfam" id="PF00590"/>
    </source>
</evidence>
<comment type="function">
    <text evidence="6">Catalyzes the 2'-O-methylation of the ribose of cytidine 1402 (C1402) in 16S rRNA.</text>
</comment>
<gene>
    <name evidence="6" type="primary">rsmI</name>
    <name evidence="8" type="ORF">PGLA_11500</name>
</gene>
<dbReference type="Gene3D" id="3.30.950.10">
    <property type="entry name" value="Methyltransferase, Cobalt-precorrin-4 Transmethylase, Domain 2"/>
    <property type="match status" value="1"/>
</dbReference>
<dbReference type="InterPro" id="IPR035996">
    <property type="entry name" value="4pyrrol_Methylase_sf"/>
</dbReference>
<evidence type="ECO:0000256" key="3">
    <source>
        <dbReference type="ARBA" id="ARBA00022603"/>
    </source>
</evidence>
<comment type="subcellular location">
    <subcellularLocation>
        <location evidence="6">Cytoplasm</location>
    </subcellularLocation>
</comment>
<dbReference type="InterPro" id="IPR014777">
    <property type="entry name" value="4pyrrole_Mease_sub1"/>
</dbReference>
<dbReference type="AlphaFoldDB" id="A0A168L108"/>
<dbReference type="GO" id="GO:0005737">
    <property type="term" value="C:cytoplasm"/>
    <property type="evidence" value="ECO:0007669"/>
    <property type="project" value="UniProtKB-SubCell"/>
</dbReference>
<dbReference type="GO" id="GO:0070677">
    <property type="term" value="F:rRNA (cytosine-2'-O-)-methyltransferase activity"/>
    <property type="evidence" value="ECO:0007669"/>
    <property type="project" value="UniProtKB-UniRule"/>
</dbReference>
<keyword evidence="5 6" id="KW-0949">S-adenosyl-L-methionine</keyword>
<evidence type="ECO:0000256" key="6">
    <source>
        <dbReference type="HAMAP-Rule" id="MF_01877"/>
    </source>
</evidence>
<sequence>MNIQKQSSFQGETTRTSGSLYLVGTPIGNLEDITFRAVRILKECDIIAAEDTRQTRKLLTHFEITPEHLFSYHEHNKLASGPELIRYIIEGKNLALVSDAGLPAISDPGSDLVKLAIAEGIPVIPIPGANAALSALIVSGLSTERFTFAGFLPRERKDIQSVLTTLQYGQGTLLFYESPHRIIKTLGFLLETLGNRRIVLARELTKRYEEIVRGSIDECLLWLDEHSPIGEYVVVVEGASKEEEQAQRDAWWQDLSLEEHVTHYEKEGDSRKDAMKRTATDRGVSKRDIYNALL</sequence>
<dbReference type="InterPro" id="IPR000878">
    <property type="entry name" value="4pyrrol_Mease"/>
</dbReference>
<dbReference type="PANTHER" id="PTHR46111:SF1">
    <property type="entry name" value="RIBOSOMAL RNA SMALL SUBUNIT METHYLTRANSFERASE I"/>
    <property type="match status" value="1"/>
</dbReference>
<dbReference type="NCBIfam" id="TIGR00096">
    <property type="entry name" value="16S rRNA (cytidine(1402)-2'-O)-methyltransferase"/>
    <property type="match status" value="1"/>
</dbReference>
<dbReference type="FunFam" id="3.30.950.10:FF:000002">
    <property type="entry name" value="Ribosomal RNA small subunit methyltransferase I"/>
    <property type="match status" value="1"/>
</dbReference>
<dbReference type="Gene3D" id="3.40.1010.10">
    <property type="entry name" value="Cobalt-precorrin-4 Transmethylase, Domain 1"/>
    <property type="match status" value="1"/>
</dbReference>
<keyword evidence="9" id="KW-1185">Reference proteome</keyword>
<evidence type="ECO:0000313" key="8">
    <source>
        <dbReference type="EMBL" id="OAB42750.1"/>
    </source>
</evidence>
<evidence type="ECO:0000256" key="5">
    <source>
        <dbReference type="ARBA" id="ARBA00022691"/>
    </source>
</evidence>
<comment type="caution">
    <text evidence="8">The sequence shown here is derived from an EMBL/GenBank/DDBJ whole genome shotgun (WGS) entry which is preliminary data.</text>
</comment>
<evidence type="ECO:0000256" key="2">
    <source>
        <dbReference type="ARBA" id="ARBA00022552"/>
    </source>
</evidence>
<keyword evidence="2 6" id="KW-0698">rRNA processing</keyword>
<dbReference type="PANTHER" id="PTHR46111">
    <property type="entry name" value="RIBOSOMAL RNA SMALL SUBUNIT METHYLTRANSFERASE I"/>
    <property type="match status" value="1"/>
</dbReference>
<dbReference type="FunFam" id="3.40.1010.10:FF:000007">
    <property type="entry name" value="Ribosomal RNA small subunit methyltransferase I"/>
    <property type="match status" value="1"/>
</dbReference>
<dbReference type="STRING" id="494026.PGLA_11500"/>
<accession>A0A168L108</accession>
<reference evidence="8 9" key="1">
    <citation type="submission" date="2016-03" db="EMBL/GenBank/DDBJ databases">
        <title>Draft genome sequence of Paenibacillus glacialis DSM 22343.</title>
        <authorList>
            <person name="Shin S.-K."/>
            <person name="Yi H."/>
        </authorList>
    </citation>
    <scope>NUCLEOTIDE SEQUENCE [LARGE SCALE GENOMIC DNA]</scope>
    <source>
        <strain evidence="8 9">DSM 22343</strain>
    </source>
</reference>
<evidence type="ECO:0000313" key="9">
    <source>
        <dbReference type="Proteomes" id="UP000076967"/>
    </source>
</evidence>
<keyword evidence="4 6" id="KW-0808">Transferase</keyword>
<dbReference type="PROSITE" id="PS01296">
    <property type="entry name" value="RSMI"/>
    <property type="match status" value="1"/>
</dbReference>
<dbReference type="EMBL" id="LVJH01000018">
    <property type="protein sequence ID" value="OAB42750.1"/>
    <property type="molecule type" value="Genomic_DNA"/>
</dbReference>
<dbReference type="OrthoDB" id="9809084at2"/>
<dbReference type="Proteomes" id="UP000076967">
    <property type="component" value="Unassembled WGS sequence"/>
</dbReference>
<dbReference type="RefSeq" id="WP_068532706.1">
    <property type="nucleotide sequence ID" value="NZ_LVJH01000018.1"/>
</dbReference>
<dbReference type="CDD" id="cd11648">
    <property type="entry name" value="RsmI"/>
    <property type="match status" value="1"/>
</dbReference>
<proteinExistence type="inferred from homology"/>
<evidence type="ECO:0000256" key="1">
    <source>
        <dbReference type="ARBA" id="ARBA00022490"/>
    </source>
</evidence>
<dbReference type="Pfam" id="PF00590">
    <property type="entry name" value="TP_methylase"/>
    <property type="match status" value="1"/>
</dbReference>
<dbReference type="InterPro" id="IPR018063">
    <property type="entry name" value="SAM_MeTrfase_RsmI_CS"/>
</dbReference>
<comment type="similarity">
    <text evidence="6">Belongs to the methyltransferase superfamily. RsmI family.</text>
</comment>
<dbReference type="PIRSF" id="PIRSF005917">
    <property type="entry name" value="MTase_YraL"/>
    <property type="match status" value="1"/>
</dbReference>
<keyword evidence="1 6" id="KW-0963">Cytoplasm</keyword>
<feature type="domain" description="Tetrapyrrole methylase" evidence="7">
    <location>
        <begin position="20"/>
        <end position="218"/>
    </location>
</feature>
<comment type="catalytic activity">
    <reaction evidence="6">
        <text>cytidine(1402) in 16S rRNA + S-adenosyl-L-methionine = 2'-O-methylcytidine(1402) in 16S rRNA + S-adenosyl-L-homocysteine + H(+)</text>
        <dbReference type="Rhea" id="RHEA:42924"/>
        <dbReference type="Rhea" id="RHEA-COMP:10285"/>
        <dbReference type="Rhea" id="RHEA-COMP:10286"/>
        <dbReference type="ChEBI" id="CHEBI:15378"/>
        <dbReference type="ChEBI" id="CHEBI:57856"/>
        <dbReference type="ChEBI" id="CHEBI:59789"/>
        <dbReference type="ChEBI" id="CHEBI:74495"/>
        <dbReference type="ChEBI" id="CHEBI:82748"/>
        <dbReference type="EC" id="2.1.1.198"/>
    </reaction>
</comment>
<organism evidence="8 9">
    <name type="scientific">Paenibacillus glacialis</name>
    <dbReference type="NCBI Taxonomy" id="494026"/>
    <lineage>
        <taxon>Bacteria</taxon>
        <taxon>Bacillati</taxon>
        <taxon>Bacillota</taxon>
        <taxon>Bacilli</taxon>
        <taxon>Bacillales</taxon>
        <taxon>Paenibacillaceae</taxon>
        <taxon>Paenibacillus</taxon>
    </lineage>
</organism>
<dbReference type="InterPro" id="IPR014776">
    <property type="entry name" value="4pyrrole_Mease_sub2"/>
</dbReference>
<name>A0A168L108_9BACL</name>
<protein>
    <recommendedName>
        <fullName evidence="6">Ribosomal RNA small subunit methyltransferase I</fullName>
        <ecNumber evidence="6">2.1.1.198</ecNumber>
    </recommendedName>
    <alternativeName>
        <fullName evidence="6">16S rRNA 2'-O-ribose C1402 methyltransferase</fullName>
    </alternativeName>
    <alternativeName>
        <fullName evidence="6">rRNA (cytidine-2'-O-)-methyltransferase RsmI</fullName>
    </alternativeName>
</protein>
<dbReference type="InterPro" id="IPR008189">
    <property type="entry name" value="rRNA_ssu_MeTfrase_I"/>
</dbReference>
<dbReference type="EC" id="2.1.1.198" evidence="6"/>
<dbReference type="SUPFAM" id="SSF53790">
    <property type="entry name" value="Tetrapyrrole methylase"/>
    <property type="match status" value="1"/>
</dbReference>